<feature type="transmembrane region" description="Helical" evidence="1">
    <location>
        <begin position="192"/>
        <end position="211"/>
    </location>
</feature>
<dbReference type="RefSeq" id="WP_350412924.1">
    <property type="nucleotide sequence ID" value="NZ_JBEOKT010000011.1"/>
</dbReference>
<name>A0ABV1RVN8_9BACT</name>
<dbReference type="InterPro" id="IPR025333">
    <property type="entry name" value="DUF4239"/>
</dbReference>
<feature type="transmembrane region" description="Helical" evidence="1">
    <location>
        <begin position="52"/>
        <end position="73"/>
    </location>
</feature>
<dbReference type="Proteomes" id="UP001476807">
    <property type="component" value="Unassembled WGS sequence"/>
</dbReference>
<proteinExistence type="predicted"/>
<gene>
    <name evidence="2" type="ORF">ABS362_13005</name>
</gene>
<reference evidence="2 3" key="1">
    <citation type="submission" date="2024-06" db="EMBL/GenBank/DDBJ databases">
        <title>Pontibacter populi HYL7-15.</title>
        <authorList>
            <person name="Kim M.K."/>
        </authorList>
    </citation>
    <scope>NUCLEOTIDE SEQUENCE [LARGE SCALE GENOMIC DNA]</scope>
    <source>
        <strain evidence="2 3">HYL7-15</strain>
    </source>
</reference>
<dbReference type="Pfam" id="PF14023">
    <property type="entry name" value="Bestrophin-like"/>
    <property type="match status" value="1"/>
</dbReference>
<sequence length="266" mass="30074">MDFSREIMYDQNSILIVAILFVMILLANEAGYRLGHYYQTKTDPDVKTHTNTIQAGTLGLLALILGFTFNMAVQRFNNRSEAVITESNTIGTALLRTNLLPEPYDSITYDQLQQYIILRLQVSNTQNALISEQESLDKATRKLQTDIWINAVKAARIDPRSVTTGYFISALNEMIDAYGKRNALLSLHVPEVILYLLFIVFIMSGAMMGYASGLGKKRTTLPAMMMTFLICLVVFIVIDLDRPKRGIIKVKQDSMLLLRGDDYEKK</sequence>
<keyword evidence="1" id="KW-1133">Transmembrane helix</keyword>
<evidence type="ECO:0000313" key="2">
    <source>
        <dbReference type="EMBL" id="MER2998468.1"/>
    </source>
</evidence>
<keyword evidence="3" id="KW-1185">Reference proteome</keyword>
<protein>
    <recommendedName>
        <fullName evidence="4">DUF4239 domain-containing protein</fullName>
    </recommendedName>
</protein>
<feature type="transmembrane region" description="Helical" evidence="1">
    <location>
        <begin position="12"/>
        <end position="32"/>
    </location>
</feature>
<evidence type="ECO:0000313" key="3">
    <source>
        <dbReference type="Proteomes" id="UP001476807"/>
    </source>
</evidence>
<feature type="transmembrane region" description="Helical" evidence="1">
    <location>
        <begin position="223"/>
        <end position="240"/>
    </location>
</feature>
<dbReference type="EMBL" id="JBEOKT010000011">
    <property type="protein sequence ID" value="MER2998468.1"/>
    <property type="molecule type" value="Genomic_DNA"/>
</dbReference>
<organism evidence="2 3">
    <name type="scientific">Pontibacter populi</name>
    <dbReference type="NCBI Taxonomy" id="890055"/>
    <lineage>
        <taxon>Bacteria</taxon>
        <taxon>Pseudomonadati</taxon>
        <taxon>Bacteroidota</taxon>
        <taxon>Cytophagia</taxon>
        <taxon>Cytophagales</taxon>
        <taxon>Hymenobacteraceae</taxon>
        <taxon>Pontibacter</taxon>
    </lineage>
</organism>
<accession>A0ABV1RVN8</accession>
<evidence type="ECO:0008006" key="4">
    <source>
        <dbReference type="Google" id="ProtNLM"/>
    </source>
</evidence>
<evidence type="ECO:0000256" key="1">
    <source>
        <dbReference type="SAM" id="Phobius"/>
    </source>
</evidence>
<keyword evidence="1" id="KW-0472">Membrane</keyword>
<keyword evidence="1" id="KW-0812">Transmembrane</keyword>
<comment type="caution">
    <text evidence="2">The sequence shown here is derived from an EMBL/GenBank/DDBJ whole genome shotgun (WGS) entry which is preliminary data.</text>
</comment>